<evidence type="ECO:0000256" key="1">
    <source>
        <dbReference type="ARBA" id="ARBA00022679"/>
    </source>
</evidence>
<protein>
    <submittedName>
        <fullName evidence="3">Methyltransferase domain-containing protein</fullName>
    </submittedName>
</protein>
<dbReference type="RefSeq" id="WP_180153853.1">
    <property type="nucleotide sequence ID" value="NZ_JACCEM010000002.1"/>
</dbReference>
<dbReference type="AlphaFoldDB" id="A0A853FVC5"/>
<accession>A0A853FVC5</accession>
<evidence type="ECO:0000259" key="2">
    <source>
        <dbReference type="Pfam" id="PF13649"/>
    </source>
</evidence>
<dbReference type="GO" id="GO:0008168">
    <property type="term" value="F:methyltransferase activity"/>
    <property type="evidence" value="ECO:0007669"/>
    <property type="project" value="UniProtKB-KW"/>
</dbReference>
<dbReference type="InterPro" id="IPR041698">
    <property type="entry name" value="Methyltransf_25"/>
</dbReference>
<dbReference type="SUPFAM" id="SSF53335">
    <property type="entry name" value="S-adenosyl-L-methionine-dependent methyltransferases"/>
    <property type="match status" value="1"/>
</dbReference>
<dbReference type="InterPro" id="IPR029063">
    <property type="entry name" value="SAM-dependent_MTases_sf"/>
</dbReference>
<name>A0A853FVC5_9BURK</name>
<keyword evidence="3" id="KW-0489">Methyltransferase</keyword>
<dbReference type="PANTHER" id="PTHR43861:SF3">
    <property type="entry name" value="PUTATIVE (AFU_ORTHOLOGUE AFUA_2G14390)-RELATED"/>
    <property type="match status" value="1"/>
</dbReference>
<dbReference type="EMBL" id="JACCEM010000002">
    <property type="protein sequence ID" value="NYT48563.1"/>
    <property type="molecule type" value="Genomic_DNA"/>
</dbReference>
<sequence length="207" mass="22669">MTHAFDDAAQTWNQRFSGDDYVFGREPNEYLRAQAPRLPAGGRALCVADGEGRNSVWLARQGLRVDAFDIAQAGVAKARKLAAEAGVSVQYHVAGCDEWPWQANAYDVIAAIFIQFADPEMRARLFANMVQALKPGGLLILQGYTPKQLEYKTGGPGVLSHLYTADMLREAFAALRIVELVEYEAELKEGDRHTGRSALVGLVAAKD</sequence>
<evidence type="ECO:0000313" key="3">
    <source>
        <dbReference type="EMBL" id="NYT48563.1"/>
    </source>
</evidence>
<evidence type="ECO:0000313" key="4">
    <source>
        <dbReference type="Proteomes" id="UP000559809"/>
    </source>
</evidence>
<gene>
    <name evidence="3" type="ORF">H0A72_04490</name>
</gene>
<keyword evidence="1 3" id="KW-0808">Transferase</keyword>
<dbReference type="Proteomes" id="UP000559809">
    <property type="component" value="Unassembled WGS sequence"/>
</dbReference>
<dbReference type="Pfam" id="PF13649">
    <property type="entry name" value="Methyltransf_25"/>
    <property type="match status" value="1"/>
</dbReference>
<dbReference type="PANTHER" id="PTHR43861">
    <property type="entry name" value="TRANS-ACONITATE 2-METHYLTRANSFERASE-RELATED"/>
    <property type="match status" value="1"/>
</dbReference>
<proteinExistence type="predicted"/>
<feature type="domain" description="Methyltransferase" evidence="2">
    <location>
        <begin position="45"/>
        <end position="137"/>
    </location>
</feature>
<dbReference type="GO" id="GO:0032259">
    <property type="term" value="P:methylation"/>
    <property type="evidence" value="ECO:0007669"/>
    <property type="project" value="UniProtKB-KW"/>
</dbReference>
<reference evidence="3 4" key="1">
    <citation type="submission" date="2020-07" db="EMBL/GenBank/DDBJ databases">
        <title>Taxonomic revisions and descriptions of new bacterial species based on genomic comparisons in the high-G+C-content subgroup of the family Alcaligenaceae.</title>
        <authorList>
            <person name="Szabo A."/>
            <person name="Felfoldi T."/>
        </authorList>
    </citation>
    <scope>NUCLEOTIDE SEQUENCE [LARGE SCALE GENOMIC DNA]</scope>
    <source>
        <strain evidence="3 4">LMG 24012</strain>
    </source>
</reference>
<dbReference type="CDD" id="cd02440">
    <property type="entry name" value="AdoMet_MTases"/>
    <property type="match status" value="1"/>
</dbReference>
<dbReference type="Gene3D" id="3.40.50.150">
    <property type="entry name" value="Vaccinia Virus protein VP39"/>
    <property type="match status" value="1"/>
</dbReference>
<comment type="caution">
    <text evidence="3">The sequence shown here is derived from an EMBL/GenBank/DDBJ whole genome shotgun (WGS) entry which is preliminary data.</text>
</comment>
<keyword evidence="4" id="KW-1185">Reference proteome</keyword>
<organism evidence="3 4">
    <name type="scientific">Parapusillimonas granuli</name>
    <dbReference type="NCBI Taxonomy" id="380911"/>
    <lineage>
        <taxon>Bacteria</taxon>
        <taxon>Pseudomonadati</taxon>
        <taxon>Pseudomonadota</taxon>
        <taxon>Betaproteobacteria</taxon>
        <taxon>Burkholderiales</taxon>
        <taxon>Alcaligenaceae</taxon>
        <taxon>Parapusillimonas</taxon>
    </lineage>
</organism>